<keyword evidence="3" id="KW-1185">Reference proteome</keyword>
<gene>
    <name evidence="2" type="ORF">FH972_026607</name>
</gene>
<evidence type="ECO:0000313" key="3">
    <source>
        <dbReference type="Proteomes" id="UP000327013"/>
    </source>
</evidence>
<comment type="caution">
    <text evidence="2">The sequence shown here is derived from an EMBL/GenBank/DDBJ whole genome shotgun (WGS) entry which is preliminary data.</text>
</comment>
<sequence>MDLNVFDIVHAKEGLRAAVSARGTMSDCIDSTRQSASLNRPWISAGRSLGLKVFFTFEGAPLQGYASNGTAIVHLQEALENAQLWSQLCLELTHLAPHHLLKGEYSSASRSDWIRPKAGSTPTIQMLLQPVHQTAVPGKPSSRILNGTPFNDIKPPSSIASITMPELEIFISLQRLSKQAARGRRGSKRVQQITIDDEAMLEDAEQCELLPVSPLPSLRNSGPSRPYVSSTNKTQSVLIPSTATLTAFLDAALRGTIHPRPTRLTAGLKLHHQPSTTSQSLATAAPALWTPTYLAAVAERACYISRLSRSLTQFLTMSKGPKAAALRTRVAGSGETVLHSCDVRLWEIVTAGMERGDAARRLRPLRAVNGRDAGGLMASEDEMLVEDTGVERSRSVKDEDEVEDLFGAESGLGLSQDSGYGSQGCDVAGMCLTQDLEHDMVDGDGFDETDEDLFEEVHRLHTCHDTRTGLRRGEDWQSLPDEVLDDHDTDDTLLE</sequence>
<evidence type="ECO:0000313" key="2">
    <source>
        <dbReference type="EMBL" id="KAB8766447.1"/>
    </source>
</evidence>
<feature type="compositionally biased region" description="Polar residues" evidence="1">
    <location>
        <begin position="218"/>
        <end position="233"/>
    </location>
</feature>
<accession>A0A5N6L4I2</accession>
<proteinExistence type="predicted"/>
<evidence type="ECO:0000256" key="1">
    <source>
        <dbReference type="SAM" id="MobiDB-lite"/>
    </source>
</evidence>
<reference evidence="2 3" key="1">
    <citation type="submission" date="2019-06" db="EMBL/GenBank/DDBJ databases">
        <title>A chromosomal-level reference genome of Carpinus fangiana (Coryloideae, Betulaceae).</title>
        <authorList>
            <person name="Yang X."/>
            <person name="Wang Z."/>
            <person name="Zhang L."/>
            <person name="Hao G."/>
            <person name="Liu J."/>
            <person name="Yang Y."/>
        </authorList>
    </citation>
    <scope>NUCLEOTIDE SEQUENCE [LARGE SCALE GENOMIC DNA]</scope>
    <source>
        <strain evidence="2">Cfa_2016G</strain>
        <tissue evidence="2">Leaf</tissue>
    </source>
</reference>
<dbReference type="Proteomes" id="UP000327013">
    <property type="component" value="Unassembled WGS sequence"/>
</dbReference>
<organism evidence="2 3">
    <name type="scientific">Carpinus fangiana</name>
    <dbReference type="NCBI Taxonomy" id="176857"/>
    <lineage>
        <taxon>Eukaryota</taxon>
        <taxon>Viridiplantae</taxon>
        <taxon>Streptophyta</taxon>
        <taxon>Embryophyta</taxon>
        <taxon>Tracheophyta</taxon>
        <taxon>Spermatophyta</taxon>
        <taxon>Magnoliopsida</taxon>
        <taxon>eudicotyledons</taxon>
        <taxon>Gunneridae</taxon>
        <taxon>Pentapetalae</taxon>
        <taxon>rosids</taxon>
        <taxon>fabids</taxon>
        <taxon>Fagales</taxon>
        <taxon>Betulaceae</taxon>
        <taxon>Carpinus</taxon>
    </lineage>
</organism>
<protein>
    <submittedName>
        <fullName evidence="2">Uncharacterized protein</fullName>
    </submittedName>
</protein>
<dbReference type="EMBL" id="VIBQ01000101">
    <property type="protein sequence ID" value="KAB8766447.1"/>
    <property type="molecule type" value="Genomic_DNA"/>
</dbReference>
<name>A0A5N6L4I2_9ROSI</name>
<dbReference type="AlphaFoldDB" id="A0A5N6L4I2"/>
<feature type="region of interest" description="Disordered" evidence="1">
    <location>
        <begin position="213"/>
        <end position="233"/>
    </location>
</feature>